<comment type="subcellular location">
    <subcellularLocation>
        <location evidence="1">Membrane</location>
        <topology evidence="1">Multi-pass membrane protein</topology>
    </subcellularLocation>
</comment>
<evidence type="ECO:0000313" key="8">
    <source>
        <dbReference type="Proteomes" id="UP000318582"/>
    </source>
</evidence>
<feature type="transmembrane region" description="Helical" evidence="6">
    <location>
        <begin position="133"/>
        <end position="157"/>
    </location>
</feature>
<feature type="transmembrane region" description="Helical" evidence="6">
    <location>
        <begin position="246"/>
        <end position="263"/>
    </location>
</feature>
<dbReference type="STRING" id="109895.A0A507EHH4"/>
<organism evidence="7 8">
    <name type="scientific">Powellomyces hirtus</name>
    <dbReference type="NCBI Taxonomy" id="109895"/>
    <lineage>
        <taxon>Eukaryota</taxon>
        <taxon>Fungi</taxon>
        <taxon>Fungi incertae sedis</taxon>
        <taxon>Chytridiomycota</taxon>
        <taxon>Chytridiomycota incertae sedis</taxon>
        <taxon>Chytridiomycetes</taxon>
        <taxon>Spizellomycetales</taxon>
        <taxon>Powellomycetaceae</taxon>
        <taxon>Powellomyces</taxon>
    </lineage>
</organism>
<dbReference type="GO" id="GO:0007189">
    <property type="term" value="P:adenylate cyclase-activating G protein-coupled receptor signaling pathway"/>
    <property type="evidence" value="ECO:0007669"/>
    <property type="project" value="TreeGrafter"/>
</dbReference>
<evidence type="ECO:0000256" key="6">
    <source>
        <dbReference type="SAM" id="Phobius"/>
    </source>
</evidence>
<gene>
    <name evidence="7" type="ORF">PhCBS80983_g00264</name>
</gene>
<dbReference type="AlphaFoldDB" id="A0A507EHH4"/>
<keyword evidence="3 6" id="KW-1133">Transmembrane helix</keyword>
<feature type="compositionally biased region" description="Polar residues" evidence="5">
    <location>
        <begin position="425"/>
        <end position="440"/>
    </location>
</feature>
<dbReference type="GO" id="GO:0004930">
    <property type="term" value="F:G protein-coupled receptor activity"/>
    <property type="evidence" value="ECO:0007669"/>
    <property type="project" value="TreeGrafter"/>
</dbReference>
<evidence type="ECO:0000256" key="3">
    <source>
        <dbReference type="ARBA" id="ARBA00022989"/>
    </source>
</evidence>
<keyword evidence="8" id="KW-1185">Reference proteome</keyword>
<comment type="caution">
    <text evidence="7">The sequence shown here is derived from an EMBL/GenBank/DDBJ whole genome shotgun (WGS) entry which is preliminary data.</text>
</comment>
<dbReference type="Gene3D" id="1.20.1070.10">
    <property type="entry name" value="Rhodopsin 7-helix transmembrane proteins"/>
    <property type="match status" value="1"/>
</dbReference>
<dbReference type="SUPFAM" id="SSF81321">
    <property type="entry name" value="Family A G protein-coupled receptor-like"/>
    <property type="match status" value="1"/>
</dbReference>
<proteinExistence type="predicted"/>
<dbReference type="Proteomes" id="UP000318582">
    <property type="component" value="Unassembled WGS sequence"/>
</dbReference>
<accession>A0A507EHH4</accession>
<evidence type="ECO:0000256" key="2">
    <source>
        <dbReference type="ARBA" id="ARBA00022692"/>
    </source>
</evidence>
<evidence type="ECO:0000256" key="4">
    <source>
        <dbReference type="ARBA" id="ARBA00023136"/>
    </source>
</evidence>
<keyword evidence="2 6" id="KW-0812">Transmembrane</keyword>
<evidence type="ECO:0008006" key="9">
    <source>
        <dbReference type="Google" id="ProtNLM"/>
    </source>
</evidence>
<feature type="transmembrane region" description="Helical" evidence="6">
    <location>
        <begin position="275"/>
        <end position="299"/>
    </location>
</feature>
<protein>
    <recommendedName>
        <fullName evidence="9">G-protein coupled receptors family 2 profile 2 domain-containing protein</fullName>
    </recommendedName>
</protein>
<reference evidence="7 8" key="1">
    <citation type="journal article" date="2019" name="Sci. Rep.">
        <title>Comparative genomics of chytrid fungi reveal insights into the obligate biotrophic and pathogenic lifestyle of Synchytrium endobioticum.</title>
        <authorList>
            <person name="van de Vossenberg B.T.L.H."/>
            <person name="Warris S."/>
            <person name="Nguyen H.D.T."/>
            <person name="van Gent-Pelzer M.P.E."/>
            <person name="Joly D.L."/>
            <person name="van de Geest H.C."/>
            <person name="Bonants P.J.M."/>
            <person name="Smith D.S."/>
            <person name="Levesque C.A."/>
            <person name="van der Lee T.A.J."/>
        </authorList>
    </citation>
    <scope>NUCLEOTIDE SEQUENCE [LARGE SCALE GENOMIC DNA]</scope>
    <source>
        <strain evidence="7 8">CBS 809.83</strain>
    </source>
</reference>
<evidence type="ECO:0000313" key="7">
    <source>
        <dbReference type="EMBL" id="TPX62640.1"/>
    </source>
</evidence>
<dbReference type="GO" id="GO:0005886">
    <property type="term" value="C:plasma membrane"/>
    <property type="evidence" value="ECO:0007669"/>
    <property type="project" value="TreeGrafter"/>
</dbReference>
<feature type="region of interest" description="Disordered" evidence="5">
    <location>
        <begin position="420"/>
        <end position="440"/>
    </location>
</feature>
<sequence>MSDPELDREAIHITDEETLLFDRASKAGSGLSLVLCTIVLIIYAVMLRYQPKLGKRVSLKLVMVGIVCDFLYAMFYLLSALPQSAAEDKLCAATMFLQLAFLLGSLFSTASIGLNLLLVFVIKVGSDRPIERIYYSVSAVVALVVPLSALCAGRFGFDGAECWYRIDPEIESDVDAAFAWQWGTYYAWVLAVCCFCFVCGLLFQWSVHRPMGGSSKGGSDMAVESVTQNRPFSNTERLVRRAVQRIQWYCVVPILAHVWSLASDIQYHMTDYSSVWLWAAANFMSSAMGAFHALIFFIFDPSFHNAYNSARIYLVYKHYLRHFKAVEPLPMVSQRALRDVSSPTPSKISSLNVATSPTHSGIKQNSNGDSLDQTSSIAGKKTHLIPRVSDGKRSFMFHIVRVLLVRDNDIDKFLKGAQRKPSMRVNASTSSRVGGESTSMGTDKAVDALQDSIHVQEAEAADELDRL</sequence>
<dbReference type="EMBL" id="QEAQ01000002">
    <property type="protein sequence ID" value="TPX62640.1"/>
    <property type="molecule type" value="Genomic_DNA"/>
</dbReference>
<feature type="transmembrane region" description="Helical" evidence="6">
    <location>
        <begin position="27"/>
        <end position="47"/>
    </location>
</feature>
<keyword evidence="4 6" id="KW-0472">Membrane</keyword>
<evidence type="ECO:0000256" key="5">
    <source>
        <dbReference type="SAM" id="MobiDB-lite"/>
    </source>
</evidence>
<evidence type="ECO:0000256" key="1">
    <source>
        <dbReference type="ARBA" id="ARBA00004141"/>
    </source>
</evidence>
<feature type="region of interest" description="Disordered" evidence="5">
    <location>
        <begin position="342"/>
        <end position="374"/>
    </location>
</feature>
<dbReference type="PANTHER" id="PTHR23112:SF0">
    <property type="entry name" value="TRANSMEMBRANE PROTEIN 116"/>
    <property type="match status" value="1"/>
</dbReference>
<feature type="transmembrane region" description="Helical" evidence="6">
    <location>
        <begin position="99"/>
        <end position="121"/>
    </location>
</feature>
<name>A0A507EHH4_9FUNG</name>
<feature type="transmembrane region" description="Helical" evidence="6">
    <location>
        <begin position="185"/>
        <end position="207"/>
    </location>
</feature>
<dbReference type="PANTHER" id="PTHR23112">
    <property type="entry name" value="G PROTEIN-COUPLED RECEPTOR 157-RELATED"/>
    <property type="match status" value="1"/>
</dbReference>
<feature type="transmembrane region" description="Helical" evidence="6">
    <location>
        <begin position="59"/>
        <end position="79"/>
    </location>
</feature>